<evidence type="ECO:0000256" key="7">
    <source>
        <dbReference type="ARBA" id="ARBA00037888"/>
    </source>
</evidence>
<dbReference type="CDD" id="cd00609">
    <property type="entry name" value="AAT_like"/>
    <property type="match status" value="1"/>
</dbReference>
<dbReference type="GO" id="GO:0016847">
    <property type="term" value="F:1-aminocyclopropane-1-carboxylate synthase activity"/>
    <property type="evidence" value="ECO:0007669"/>
    <property type="project" value="UniProtKB-EC"/>
</dbReference>
<evidence type="ECO:0000313" key="12">
    <source>
        <dbReference type="Proteomes" id="UP000653305"/>
    </source>
</evidence>
<evidence type="ECO:0000256" key="4">
    <source>
        <dbReference type="ARBA" id="ARBA00022691"/>
    </source>
</evidence>
<gene>
    <name evidence="11" type="ORF">PHJA_002726600</name>
</gene>
<dbReference type="InterPro" id="IPR004839">
    <property type="entry name" value="Aminotransferase_I/II_large"/>
</dbReference>
<comment type="catalytic activity">
    <reaction evidence="9">
        <text>S-adenosyl-L-methionine = 1-aminocyclopropane-1-carboxylate + S-methyl-5'-thioadenosine + H(+)</text>
        <dbReference type="Rhea" id="RHEA:21744"/>
        <dbReference type="ChEBI" id="CHEBI:15378"/>
        <dbReference type="ChEBI" id="CHEBI:17509"/>
        <dbReference type="ChEBI" id="CHEBI:58360"/>
        <dbReference type="ChEBI" id="CHEBI:59789"/>
        <dbReference type="EC" id="4.4.1.14"/>
    </reaction>
</comment>
<keyword evidence="5" id="KW-0663">Pyridoxal phosphate</keyword>
<reference evidence="11" key="1">
    <citation type="submission" date="2020-07" db="EMBL/GenBank/DDBJ databases">
        <title>Ethylene signaling mediates host invasion by parasitic plants.</title>
        <authorList>
            <person name="Yoshida S."/>
        </authorList>
    </citation>
    <scope>NUCLEOTIDE SEQUENCE</scope>
    <source>
        <strain evidence="11">Okayama</strain>
    </source>
</reference>
<dbReference type="EC" id="4.4.1.14" evidence="8"/>
<feature type="domain" description="Aminotransferase class I/classII large" evidence="10">
    <location>
        <begin position="44"/>
        <end position="424"/>
    </location>
</feature>
<keyword evidence="3" id="KW-0266">Ethylene biosynthesis</keyword>
<keyword evidence="12" id="KW-1185">Reference proteome</keyword>
<evidence type="ECO:0000256" key="6">
    <source>
        <dbReference type="ARBA" id="ARBA00023239"/>
    </source>
</evidence>
<evidence type="ECO:0000259" key="10">
    <source>
        <dbReference type="Pfam" id="PF00155"/>
    </source>
</evidence>
<dbReference type="GO" id="GO:0009693">
    <property type="term" value="P:ethylene biosynthetic process"/>
    <property type="evidence" value="ECO:0007669"/>
    <property type="project" value="UniProtKB-KW"/>
</dbReference>
<dbReference type="PRINTS" id="PR00753">
    <property type="entry name" value="ACCSYNTHASE"/>
</dbReference>
<evidence type="ECO:0000256" key="2">
    <source>
        <dbReference type="ARBA" id="ARBA00007441"/>
    </source>
</evidence>
<evidence type="ECO:0000256" key="1">
    <source>
        <dbReference type="ARBA" id="ARBA00001933"/>
    </source>
</evidence>
<dbReference type="GO" id="GO:0030170">
    <property type="term" value="F:pyridoxal phosphate binding"/>
    <property type="evidence" value="ECO:0007669"/>
    <property type="project" value="InterPro"/>
</dbReference>
<keyword evidence="6" id="KW-0456">Lyase</keyword>
<dbReference type="SUPFAM" id="SSF53383">
    <property type="entry name" value="PLP-dependent transferases"/>
    <property type="match status" value="1"/>
</dbReference>
<dbReference type="InterPro" id="IPR015422">
    <property type="entry name" value="PyrdxlP-dep_Trfase_small"/>
</dbReference>
<proteinExistence type="inferred from homology"/>
<comment type="caution">
    <text evidence="11">The sequence shown here is derived from an EMBL/GenBank/DDBJ whole genome shotgun (WGS) entry which is preliminary data.</text>
</comment>
<dbReference type="EMBL" id="BMAC01001125">
    <property type="protein sequence ID" value="GFQ05825.1"/>
    <property type="molecule type" value="Genomic_DNA"/>
</dbReference>
<evidence type="ECO:0000256" key="5">
    <source>
        <dbReference type="ARBA" id="ARBA00022898"/>
    </source>
</evidence>
<dbReference type="AlphaFoldDB" id="A0A830DB23"/>
<comment type="similarity">
    <text evidence="2">Belongs to the class-I pyridoxal-phosphate-dependent aminotransferase family.</text>
</comment>
<dbReference type="Proteomes" id="UP000653305">
    <property type="component" value="Unassembled WGS sequence"/>
</dbReference>
<evidence type="ECO:0000313" key="11">
    <source>
        <dbReference type="EMBL" id="GFQ05825.1"/>
    </source>
</evidence>
<accession>A0A830DB23</accession>
<evidence type="ECO:0000256" key="9">
    <source>
        <dbReference type="ARBA" id="ARBA00049554"/>
    </source>
</evidence>
<dbReference type="PANTHER" id="PTHR43795:SF6">
    <property type="entry name" value="1-AMINOCYCLOPROPANE-1-CARBOXYLATE SYNTHASE 6"/>
    <property type="match status" value="1"/>
</dbReference>
<dbReference type="Pfam" id="PF00155">
    <property type="entry name" value="Aminotran_1_2"/>
    <property type="match status" value="1"/>
</dbReference>
<dbReference type="GO" id="GO:0008483">
    <property type="term" value="F:transaminase activity"/>
    <property type="evidence" value="ECO:0007669"/>
    <property type="project" value="TreeGrafter"/>
</dbReference>
<dbReference type="Gene3D" id="3.40.640.10">
    <property type="entry name" value="Type I PLP-dependent aspartate aminotransferase-like (Major domain)"/>
    <property type="match status" value="1"/>
</dbReference>
<dbReference type="InterPro" id="IPR050478">
    <property type="entry name" value="Ethylene_sulfur-biosynth"/>
</dbReference>
<dbReference type="Gene3D" id="3.90.1150.10">
    <property type="entry name" value="Aspartate Aminotransferase, domain 1"/>
    <property type="match status" value="1"/>
</dbReference>
<dbReference type="PROSITE" id="PS00105">
    <property type="entry name" value="AA_TRANSFER_CLASS_1"/>
    <property type="match status" value="1"/>
</dbReference>
<keyword evidence="4" id="KW-0949">S-adenosyl-L-methionine</keyword>
<evidence type="ECO:0000256" key="8">
    <source>
        <dbReference type="ARBA" id="ARBA00039053"/>
    </source>
</evidence>
<name>A0A830DB23_9LAMI</name>
<comment type="pathway">
    <text evidence="7">Alkene biosynthesis; ethylene biosynthesis via S-adenosyl-L-methionine; ethylene from S-adenosyl-L-methionine: step 1/2.</text>
</comment>
<dbReference type="InterPro" id="IPR015421">
    <property type="entry name" value="PyrdxlP-dep_Trfase_major"/>
</dbReference>
<comment type="cofactor">
    <cofactor evidence="1">
        <name>pyridoxal 5'-phosphate</name>
        <dbReference type="ChEBI" id="CHEBI:597326"/>
    </cofactor>
</comment>
<protein>
    <recommendedName>
        <fullName evidence="8">1-aminocyclopropane-1-carboxylate synthase</fullName>
        <ecNumber evidence="8">4.4.1.14</ecNumber>
    </recommendedName>
</protein>
<organism evidence="11 12">
    <name type="scientific">Phtheirospermum japonicum</name>
    <dbReference type="NCBI Taxonomy" id="374723"/>
    <lineage>
        <taxon>Eukaryota</taxon>
        <taxon>Viridiplantae</taxon>
        <taxon>Streptophyta</taxon>
        <taxon>Embryophyta</taxon>
        <taxon>Tracheophyta</taxon>
        <taxon>Spermatophyta</taxon>
        <taxon>Magnoliopsida</taxon>
        <taxon>eudicotyledons</taxon>
        <taxon>Gunneridae</taxon>
        <taxon>Pentapetalae</taxon>
        <taxon>asterids</taxon>
        <taxon>lamiids</taxon>
        <taxon>Lamiales</taxon>
        <taxon>Orobanchaceae</taxon>
        <taxon>Orobanchaceae incertae sedis</taxon>
        <taxon>Phtheirospermum</taxon>
    </lineage>
</organism>
<evidence type="ECO:0000256" key="3">
    <source>
        <dbReference type="ARBA" id="ARBA00022666"/>
    </source>
</evidence>
<dbReference type="InterPro" id="IPR004838">
    <property type="entry name" value="NHTrfase_class1_PyrdxlP-BS"/>
</dbReference>
<dbReference type="OrthoDB" id="691673at2759"/>
<dbReference type="InterPro" id="IPR015424">
    <property type="entry name" value="PyrdxlP-dep_Trfase"/>
</dbReference>
<sequence length="474" mass="53041">MANMQLLSKIATNNGHGENSPYFDGWKAYDTDPYHPTQNPNGVIQMGLAENQLSFDLVQEWIKNNPKASICTAEGANDFRDIAIYQDYHGLPEFRNAVARFMGKVRGNRVRFDPDRIVMSGGATGAQETLAFCLADPGDAFLVPTPYYPGNDRDLTWRTGVQLIPVVCHSSNDFKITREALESAYNKARESNIKVKGLLLNNPSNPLGTVLDREILQDSLNFTIEKNIHLICDEIYSATVFGEPGFISIAEIVQDNPQCNLNLIHIVYSLSKDLGFPGFRVGIVYSYNDTVVNCARKMSSFGLVSTQTQHLIASMLSDDVFVDRFLFESSEKLGARHDIISMGLAQVGIGSLKSNAGLYCWMDLRRLLKEATFEAELELWRVIVNEVKLNVSPGASFHCSEPGWFRVCFANMDDETMRVALARIHKFVMQKKGAEASARKQCRRSKLEISLSFRRLDEISPNSPMSSPLVRART</sequence>
<dbReference type="PANTHER" id="PTHR43795">
    <property type="entry name" value="BIFUNCTIONAL ASPARTATE AMINOTRANSFERASE AND GLUTAMATE/ASPARTATE-PREPHENATE AMINOTRANSFERASE-RELATED"/>
    <property type="match status" value="1"/>
</dbReference>